<name>A0A820NES3_9BILA</name>
<evidence type="ECO:0000256" key="1">
    <source>
        <dbReference type="ARBA" id="ARBA00007835"/>
    </source>
</evidence>
<dbReference type="Pfam" id="PF04916">
    <property type="entry name" value="Phospholip_B"/>
    <property type="match status" value="1"/>
</dbReference>
<dbReference type="GO" id="GO:0009395">
    <property type="term" value="P:phospholipid catabolic process"/>
    <property type="evidence" value="ECO:0007669"/>
    <property type="project" value="TreeGrafter"/>
</dbReference>
<keyword evidence="3 7" id="KW-0378">Hydrolase</keyword>
<evidence type="ECO:0000256" key="3">
    <source>
        <dbReference type="ARBA" id="ARBA00022801"/>
    </source>
</evidence>
<gene>
    <name evidence="8" type="ORF">UXM345_LOCUS37764</name>
</gene>
<evidence type="ECO:0000256" key="7">
    <source>
        <dbReference type="RuleBase" id="RU364138"/>
    </source>
</evidence>
<proteinExistence type="inferred from homology"/>
<dbReference type="PANTHER" id="PTHR12370">
    <property type="entry name" value="PHOSPHOLIPASE B-RELATED"/>
    <property type="match status" value="1"/>
</dbReference>
<evidence type="ECO:0000313" key="9">
    <source>
        <dbReference type="Proteomes" id="UP000663842"/>
    </source>
</evidence>
<accession>A0A820NES3</accession>
<keyword evidence="5 7" id="KW-0443">Lipid metabolism</keyword>
<dbReference type="PANTHER" id="PTHR12370:SF3">
    <property type="entry name" value="PHOSPHOLIPASE B-LIKE 2-RELATED"/>
    <property type="match status" value="1"/>
</dbReference>
<keyword evidence="6" id="KW-0325">Glycoprotein</keyword>
<dbReference type="AlphaFoldDB" id="A0A820NES3"/>
<comment type="similarity">
    <text evidence="1 7">Belongs to the phospholipase B-like family.</text>
</comment>
<evidence type="ECO:0000256" key="5">
    <source>
        <dbReference type="ARBA" id="ARBA00023098"/>
    </source>
</evidence>
<evidence type="ECO:0000256" key="4">
    <source>
        <dbReference type="ARBA" id="ARBA00022963"/>
    </source>
</evidence>
<comment type="caution">
    <text evidence="8">The sequence shown here is derived from an EMBL/GenBank/DDBJ whole genome shotgun (WGS) entry which is preliminary data.</text>
</comment>
<dbReference type="Gene3D" id="3.60.60.30">
    <property type="match status" value="1"/>
</dbReference>
<dbReference type="GO" id="GO:0004620">
    <property type="term" value="F:phospholipase activity"/>
    <property type="evidence" value="ECO:0007669"/>
    <property type="project" value="InterPro"/>
</dbReference>
<organism evidence="8 9">
    <name type="scientific">Rotaria magnacalcarata</name>
    <dbReference type="NCBI Taxonomy" id="392030"/>
    <lineage>
        <taxon>Eukaryota</taxon>
        <taxon>Metazoa</taxon>
        <taxon>Spiralia</taxon>
        <taxon>Gnathifera</taxon>
        <taxon>Rotifera</taxon>
        <taxon>Eurotatoria</taxon>
        <taxon>Bdelloidea</taxon>
        <taxon>Philodinida</taxon>
        <taxon>Philodinidae</taxon>
        <taxon>Rotaria</taxon>
    </lineage>
</organism>
<comment type="function">
    <text evidence="7">Putative phospholipase.</text>
</comment>
<dbReference type="Proteomes" id="UP000663842">
    <property type="component" value="Unassembled WGS sequence"/>
</dbReference>
<protein>
    <recommendedName>
        <fullName evidence="7">Phospholipase B-like</fullName>
        <ecNumber evidence="7">3.1.1.-</ecNumber>
    </recommendedName>
</protein>
<sequence length="178" mass="20029">SLFQVAESVGDLAGRLKVPDVPKHDSCSALIKILPNNSDIFVSHADWSNFRTMLKVIKRYSMPLKRTPMAGSTLIPGADTIFSSYPGTLHSVDDFYMTRPGNMTIIETTISNNNDDLTHNIIPISVPEWMRVVIANRLSDSGQDWVNNFFLFNDGTYNNEWMIVDFKQFTPGQSPRKG</sequence>
<keyword evidence="4 7" id="KW-0442">Lipid degradation</keyword>
<dbReference type="EMBL" id="CAJOBF010021931">
    <property type="protein sequence ID" value="CAF4389295.1"/>
    <property type="molecule type" value="Genomic_DNA"/>
</dbReference>
<feature type="non-terminal residue" evidence="8">
    <location>
        <position position="1"/>
    </location>
</feature>
<evidence type="ECO:0000256" key="6">
    <source>
        <dbReference type="ARBA" id="ARBA00023180"/>
    </source>
</evidence>
<reference evidence="8" key="1">
    <citation type="submission" date="2021-02" db="EMBL/GenBank/DDBJ databases">
        <authorList>
            <person name="Nowell W R."/>
        </authorList>
    </citation>
    <scope>NUCLEOTIDE SEQUENCE</scope>
</reference>
<dbReference type="InterPro" id="IPR007000">
    <property type="entry name" value="PLipase_B-like"/>
</dbReference>
<keyword evidence="2" id="KW-0732">Signal</keyword>
<evidence type="ECO:0000313" key="8">
    <source>
        <dbReference type="EMBL" id="CAF4389295.1"/>
    </source>
</evidence>
<dbReference type="EC" id="3.1.1.-" evidence="7"/>
<evidence type="ECO:0000256" key="2">
    <source>
        <dbReference type="ARBA" id="ARBA00022729"/>
    </source>
</evidence>
<dbReference type="GO" id="GO:0005576">
    <property type="term" value="C:extracellular region"/>
    <property type="evidence" value="ECO:0007669"/>
    <property type="project" value="TreeGrafter"/>
</dbReference>